<dbReference type="FunFam" id="1.20.5.260:FF:000001">
    <property type="entry name" value="Cytochrome b-c1 complex subunit 9"/>
    <property type="match status" value="1"/>
</dbReference>
<dbReference type="STRING" id="1230097.A0A423XNP7"/>
<evidence type="ECO:0000256" key="8">
    <source>
        <dbReference type="ARBA" id="ARBA00022989"/>
    </source>
</evidence>
<dbReference type="Proteomes" id="UP000285146">
    <property type="component" value="Unassembled WGS sequence"/>
</dbReference>
<dbReference type="SUPFAM" id="SSF81514">
    <property type="entry name" value="Subunit X (non-heme 7 kDa protein) of cytochrome bc1 complex (Ubiquinol-cytochrome c reductase)"/>
    <property type="match status" value="1"/>
</dbReference>
<evidence type="ECO:0000256" key="6">
    <source>
        <dbReference type="ARBA" id="ARBA00022792"/>
    </source>
</evidence>
<dbReference type="InterPro" id="IPR036656">
    <property type="entry name" value="QCR9_sf"/>
</dbReference>
<comment type="caution">
    <text evidence="12">The sequence shown here is derived from an EMBL/GenBank/DDBJ whole genome shotgun (WGS) entry which is preliminary data.</text>
</comment>
<keyword evidence="4" id="KW-0679">Respiratory chain</keyword>
<evidence type="ECO:0000256" key="1">
    <source>
        <dbReference type="ARBA" id="ARBA00004434"/>
    </source>
</evidence>
<sequence length="96" mass="10816">MARMILTGFVGTAPVENYTVVQTISSPLTVKMAGQTTLYNILFRNNYTMLGAVFAGAFAFQITWDLSTTRLWDNINKGRQWKDIKAKYVEGGEDEE</sequence>
<dbReference type="GO" id="GO:0006122">
    <property type="term" value="P:mitochondrial electron transport, ubiquinol to cytochrome c"/>
    <property type="evidence" value="ECO:0007669"/>
    <property type="project" value="InterPro"/>
</dbReference>
<keyword evidence="9" id="KW-0496">Mitochondrion</keyword>
<evidence type="ECO:0000256" key="7">
    <source>
        <dbReference type="ARBA" id="ARBA00022982"/>
    </source>
</evidence>
<comment type="similarity">
    <text evidence="2">Belongs to the UQCR10/QCR9 family.</text>
</comment>
<accession>A0A423XNP7</accession>
<keyword evidence="5" id="KW-0812">Transmembrane</keyword>
<evidence type="ECO:0000313" key="12">
    <source>
        <dbReference type="EMBL" id="ROW18169.1"/>
    </source>
</evidence>
<dbReference type="EMBL" id="LKEB01000001">
    <property type="protein sequence ID" value="ROW18169.1"/>
    <property type="molecule type" value="Genomic_DNA"/>
</dbReference>
<evidence type="ECO:0000256" key="5">
    <source>
        <dbReference type="ARBA" id="ARBA00022692"/>
    </source>
</evidence>
<keyword evidence="10" id="KW-0472">Membrane</keyword>
<dbReference type="InterPro" id="IPR008027">
    <property type="entry name" value="QCR9"/>
</dbReference>
<evidence type="ECO:0000256" key="10">
    <source>
        <dbReference type="ARBA" id="ARBA00023136"/>
    </source>
</evidence>
<evidence type="ECO:0000256" key="4">
    <source>
        <dbReference type="ARBA" id="ARBA00022660"/>
    </source>
</evidence>
<proteinExistence type="inferred from homology"/>
<reference evidence="12 13" key="1">
    <citation type="submission" date="2015-09" db="EMBL/GenBank/DDBJ databases">
        <title>Host preference determinants of Valsa canker pathogens revealed by comparative genomics.</title>
        <authorList>
            <person name="Yin Z."/>
            <person name="Huang L."/>
        </authorList>
    </citation>
    <scope>NUCLEOTIDE SEQUENCE [LARGE SCALE GENOMIC DNA]</scope>
    <source>
        <strain evidence="12 13">SXYLt</strain>
    </source>
</reference>
<gene>
    <name evidence="12" type="ORF">VPNG_00113</name>
</gene>
<dbReference type="OrthoDB" id="44067at2759"/>
<evidence type="ECO:0000256" key="11">
    <source>
        <dbReference type="ARBA" id="ARBA00044247"/>
    </source>
</evidence>
<keyword evidence="6" id="KW-0999">Mitochondrion inner membrane</keyword>
<evidence type="ECO:0000256" key="3">
    <source>
        <dbReference type="ARBA" id="ARBA00022448"/>
    </source>
</evidence>
<dbReference type="PANTHER" id="PTHR12980:SF0">
    <property type="entry name" value="CYTOCHROME B-C1 COMPLEX SUBUNIT 9"/>
    <property type="match status" value="1"/>
</dbReference>
<keyword evidence="3" id="KW-0813">Transport</keyword>
<dbReference type="InParanoid" id="A0A423XNP7"/>
<dbReference type="GO" id="GO:0005743">
    <property type="term" value="C:mitochondrial inner membrane"/>
    <property type="evidence" value="ECO:0007669"/>
    <property type="project" value="UniProtKB-SubCell"/>
</dbReference>
<evidence type="ECO:0000313" key="13">
    <source>
        <dbReference type="Proteomes" id="UP000285146"/>
    </source>
</evidence>
<comment type="subcellular location">
    <subcellularLocation>
        <location evidence="1">Mitochondrion inner membrane</location>
        <topology evidence="1">Single-pass membrane protein</topology>
    </subcellularLocation>
</comment>
<keyword evidence="13" id="KW-1185">Reference proteome</keyword>
<name>A0A423XNP7_9PEZI</name>
<organism evidence="12 13">
    <name type="scientific">Cytospora leucostoma</name>
    <dbReference type="NCBI Taxonomy" id="1230097"/>
    <lineage>
        <taxon>Eukaryota</taxon>
        <taxon>Fungi</taxon>
        <taxon>Dikarya</taxon>
        <taxon>Ascomycota</taxon>
        <taxon>Pezizomycotina</taxon>
        <taxon>Sordariomycetes</taxon>
        <taxon>Sordariomycetidae</taxon>
        <taxon>Diaporthales</taxon>
        <taxon>Cytosporaceae</taxon>
        <taxon>Cytospora</taxon>
    </lineage>
</organism>
<dbReference type="Gene3D" id="1.20.5.260">
    <property type="entry name" value="Cytochrome b-c1 complex subunit 9"/>
    <property type="match status" value="1"/>
</dbReference>
<keyword evidence="8" id="KW-1133">Transmembrane helix</keyword>
<evidence type="ECO:0000256" key="9">
    <source>
        <dbReference type="ARBA" id="ARBA00023128"/>
    </source>
</evidence>
<dbReference type="Pfam" id="PF05365">
    <property type="entry name" value="UCR_UQCRX_QCR9"/>
    <property type="match status" value="1"/>
</dbReference>
<dbReference type="AlphaFoldDB" id="A0A423XNP7"/>
<dbReference type="GO" id="GO:0045275">
    <property type="term" value="C:respiratory chain complex III"/>
    <property type="evidence" value="ECO:0007669"/>
    <property type="project" value="InterPro"/>
</dbReference>
<dbReference type="PANTHER" id="PTHR12980">
    <property type="entry name" value="UBIQUINOL-CYTOCHROME C REDUCTASE COMPLEX, SUBUNIT X"/>
    <property type="match status" value="1"/>
</dbReference>
<protein>
    <recommendedName>
        <fullName evidence="11">Complex III subunit 9</fullName>
    </recommendedName>
</protein>
<dbReference type="FunCoup" id="A0A423XNP7">
    <property type="interactions" value="268"/>
</dbReference>
<keyword evidence="7" id="KW-0249">Electron transport</keyword>
<evidence type="ECO:0000256" key="2">
    <source>
        <dbReference type="ARBA" id="ARBA00007856"/>
    </source>
</evidence>